<organism evidence="8 9">
    <name type="scientific">Candidatus Nitrohelix vancouverensis</name>
    <dbReference type="NCBI Taxonomy" id="2705534"/>
    <lineage>
        <taxon>Bacteria</taxon>
        <taxon>Pseudomonadati</taxon>
        <taxon>Nitrospinota/Tectimicrobiota group</taxon>
        <taxon>Nitrospinota</taxon>
        <taxon>Nitrospinia</taxon>
        <taxon>Nitrospinales</taxon>
        <taxon>Nitrospinaceae</taxon>
        <taxon>Candidatus Nitrohelix</taxon>
    </lineage>
</organism>
<dbReference type="GO" id="GO:0009253">
    <property type="term" value="P:peptidoglycan catabolic process"/>
    <property type="evidence" value="ECO:0007669"/>
    <property type="project" value="TreeGrafter"/>
</dbReference>
<dbReference type="Gene3D" id="2.40.240.50">
    <property type="entry name" value="Barwin-like endoglucanases"/>
    <property type="match status" value="1"/>
</dbReference>
<dbReference type="InterPro" id="IPR005300">
    <property type="entry name" value="MltA_B"/>
</dbReference>
<evidence type="ECO:0000256" key="5">
    <source>
        <dbReference type="ARBA" id="ARBA00030918"/>
    </source>
</evidence>
<evidence type="ECO:0000256" key="6">
    <source>
        <dbReference type="SAM" id="MobiDB-lite"/>
    </source>
</evidence>
<dbReference type="KEGG" id="nva:G3M78_05805"/>
<reference evidence="9" key="1">
    <citation type="submission" date="2020-02" db="EMBL/GenBank/DDBJ databases">
        <title>Genomic and physiological characterization of two novel Nitrospinaceae genera.</title>
        <authorList>
            <person name="Mueller A.J."/>
            <person name="Jung M.-Y."/>
            <person name="Strachan C.R."/>
            <person name="Herbold C.W."/>
            <person name="Kirkegaard R.H."/>
            <person name="Daims H."/>
        </authorList>
    </citation>
    <scope>NUCLEOTIDE SEQUENCE [LARGE SCALE GENOMIC DNA]</scope>
</reference>
<proteinExistence type="predicted"/>
<dbReference type="EC" id="4.2.2.n1" evidence="2"/>
<dbReference type="AlphaFoldDB" id="A0A7T0G328"/>
<dbReference type="GO" id="GO:0009254">
    <property type="term" value="P:peptidoglycan turnover"/>
    <property type="evidence" value="ECO:0007669"/>
    <property type="project" value="InterPro"/>
</dbReference>
<evidence type="ECO:0000256" key="4">
    <source>
        <dbReference type="ARBA" id="ARBA00023316"/>
    </source>
</evidence>
<dbReference type="PANTHER" id="PTHR30124">
    <property type="entry name" value="MEMBRANE-BOUND LYTIC MUREIN TRANSGLYCOSYLASE A"/>
    <property type="match status" value="1"/>
</dbReference>
<feature type="compositionally biased region" description="Polar residues" evidence="6">
    <location>
        <begin position="68"/>
        <end position="89"/>
    </location>
</feature>
<evidence type="ECO:0000256" key="3">
    <source>
        <dbReference type="ARBA" id="ARBA00023239"/>
    </source>
</evidence>
<dbReference type="PANTHER" id="PTHR30124:SF0">
    <property type="entry name" value="MEMBRANE-BOUND LYTIC MUREIN TRANSGLYCOSYLASE A"/>
    <property type="match status" value="1"/>
</dbReference>
<keyword evidence="3" id="KW-0456">Lyase</keyword>
<dbReference type="GO" id="GO:0008933">
    <property type="term" value="F:peptidoglycan lytic transglycosylase activity"/>
    <property type="evidence" value="ECO:0007669"/>
    <property type="project" value="TreeGrafter"/>
</dbReference>
<comment type="catalytic activity">
    <reaction evidence="1">
        <text>Exolytic cleavage of the (1-&gt;4)-beta-glycosidic linkage between N-acetylmuramic acid (MurNAc) and N-acetylglucosamine (GlcNAc) residues in peptidoglycan, from either the reducing or the non-reducing ends of the peptidoglycan chains, with concomitant formation of a 1,6-anhydrobond in the MurNAc residue.</text>
        <dbReference type="EC" id="4.2.2.n1"/>
    </reaction>
</comment>
<dbReference type="CDD" id="cd14485">
    <property type="entry name" value="mltA_like_LT_A"/>
    <property type="match status" value="1"/>
</dbReference>
<dbReference type="SUPFAM" id="SSF50685">
    <property type="entry name" value="Barwin-like endoglucanases"/>
    <property type="match status" value="1"/>
</dbReference>
<name>A0A7T0G328_9BACT</name>
<gene>
    <name evidence="8" type="ORF">G3M78_05805</name>
</gene>
<dbReference type="InterPro" id="IPR026044">
    <property type="entry name" value="MltA"/>
</dbReference>
<dbReference type="SMART" id="SM00925">
    <property type="entry name" value="MltA"/>
    <property type="match status" value="1"/>
</dbReference>
<dbReference type="GO" id="GO:0071555">
    <property type="term" value="P:cell wall organization"/>
    <property type="evidence" value="ECO:0007669"/>
    <property type="project" value="UniProtKB-KW"/>
</dbReference>
<protein>
    <recommendedName>
        <fullName evidence="2">peptidoglycan lytic exotransglycosylase</fullName>
        <ecNumber evidence="2">4.2.2.n1</ecNumber>
    </recommendedName>
    <alternativeName>
        <fullName evidence="5">Murein hydrolase A</fullName>
    </alternativeName>
</protein>
<dbReference type="EMBL" id="CP048620">
    <property type="protein sequence ID" value="QPJ64924.1"/>
    <property type="molecule type" value="Genomic_DNA"/>
</dbReference>
<dbReference type="GO" id="GO:0019867">
    <property type="term" value="C:outer membrane"/>
    <property type="evidence" value="ECO:0007669"/>
    <property type="project" value="InterPro"/>
</dbReference>
<feature type="region of interest" description="Disordered" evidence="6">
    <location>
        <begin position="34"/>
        <end position="92"/>
    </location>
</feature>
<feature type="domain" description="Lytic transglycosylase MltA" evidence="7">
    <location>
        <begin position="197"/>
        <end position="352"/>
    </location>
</feature>
<evidence type="ECO:0000256" key="2">
    <source>
        <dbReference type="ARBA" id="ARBA00012587"/>
    </source>
</evidence>
<evidence type="ECO:0000256" key="1">
    <source>
        <dbReference type="ARBA" id="ARBA00001420"/>
    </source>
</evidence>
<dbReference type="InterPro" id="IPR010611">
    <property type="entry name" value="3D_dom"/>
</dbReference>
<feature type="compositionally biased region" description="Polar residues" evidence="6">
    <location>
        <begin position="49"/>
        <end position="58"/>
    </location>
</feature>
<dbReference type="Gene3D" id="2.40.40.10">
    <property type="entry name" value="RlpA-like domain"/>
    <property type="match status" value="1"/>
</dbReference>
<sequence>MPLSSNDLKIHSIIKWIVILEAFFLTASCTTIRPQPDRERERPPLYSKAPSQQENANSGRDAYWYRSKQWSTPEKNPPENTQETPSSSAIDADEPGVEEFFDQPLVFNDDLPADSLKLAIRNQLSALKIQDVNKTQRFASGYVTHRRLIDTLESFLDLIAQNLPEETFRERIQQDYVLIKAGGDKDKVLVTGYYTPIMPASRMRTEEYRFPLYRLPEEPPHLQVVGYHGEENWTAAQSADRLARQLTRKQIDDEGALENRGLEIAWLRDDLDRFFLHIQGSGILQFRDGSVSKARFAGANDYNYKGIGRLMIDDGVIEVAQGSMQGIKQYFKDHPQDIPKYLHQNDRYIFFALSEGGPMGSGGSEVVGGRSIATDKGIYPAGGLAFIRSRKPILNESNEIKSWEAFTRFVVDQDTGSAIRGPARADLYFGIGDQAGAKAGRFHERSEIYYLLKK</sequence>
<dbReference type="InterPro" id="IPR036908">
    <property type="entry name" value="RlpA-like_sf"/>
</dbReference>
<dbReference type="PIRSF" id="PIRSF019422">
    <property type="entry name" value="MltA"/>
    <property type="match status" value="1"/>
</dbReference>
<dbReference type="Pfam" id="PF06725">
    <property type="entry name" value="3D"/>
    <property type="match status" value="1"/>
</dbReference>
<dbReference type="Pfam" id="PF03562">
    <property type="entry name" value="MltA"/>
    <property type="match status" value="1"/>
</dbReference>
<evidence type="ECO:0000313" key="8">
    <source>
        <dbReference type="EMBL" id="QPJ64924.1"/>
    </source>
</evidence>
<accession>A0A7T0G328</accession>
<dbReference type="Proteomes" id="UP000594464">
    <property type="component" value="Chromosome"/>
</dbReference>
<evidence type="ECO:0000259" key="7">
    <source>
        <dbReference type="SMART" id="SM00925"/>
    </source>
</evidence>
<dbReference type="CDD" id="cd14668">
    <property type="entry name" value="mlta_B"/>
    <property type="match status" value="1"/>
</dbReference>
<keyword evidence="4" id="KW-0961">Cell wall biogenesis/degradation</keyword>
<dbReference type="GO" id="GO:0004553">
    <property type="term" value="F:hydrolase activity, hydrolyzing O-glycosyl compounds"/>
    <property type="evidence" value="ECO:0007669"/>
    <property type="project" value="InterPro"/>
</dbReference>
<evidence type="ECO:0000313" key="9">
    <source>
        <dbReference type="Proteomes" id="UP000594464"/>
    </source>
</evidence>